<dbReference type="Proteomes" id="UP000190774">
    <property type="component" value="Unassembled WGS sequence"/>
</dbReference>
<feature type="compositionally biased region" description="Polar residues" evidence="2">
    <location>
        <begin position="261"/>
        <end position="271"/>
    </location>
</feature>
<sequence>MRTLAITSLLAALALSASAEIKLPAIIGDNMVLQQKQANPLWGWDTPGTDVTVKFAGQTKTAKAGADGKWTVTLDPVPANAQPATISIQGSNAREIKNVLVGEVWICSGQSNMQWNVGSTWDADLEIAMAKFPNIRLISVPQVGTQEPQKDFKGEWKECSPETVGPFSAVGYFYGRTLHKMLDVPVGLINNAWGGSAAEAWVRRDVLEKDARFKGLMDGWVQREKDLVSEKAKQDYDKAMAAWTNQKDEAARAKQPFATRAPQSPQQTLSGNARPANIYNGVLLPTIGYGIKGAIWYQGESNAGRAYEYGYLFPLMIQHWRTEWKQGDFPFYWVQLADFMPETPTPVESPWAELRESQTKTQFAIKNGGQAVIIDLGETNDIHPRNKRDVAERLARWALVKDYGLKLPYRSPEYQSLAINGNKAIVTLDTFGSTLRTVDVTEVKGFAICGEDQKWVWATAKIIGKDTVEVSAPEVAKPVAVRYAWANNPVCNLYTTDGLPVTPFRSDDFPMSTKPKP</sequence>
<evidence type="ECO:0000313" key="5">
    <source>
        <dbReference type="EMBL" id="SKB00847.1"/>
    </source>
</evidence>
<evidence type="ECO:0000256" key="1">
    <source>
        <dbReference type="ARBA" id="ARBA00022801"/>
    </source>
</evidence>
<evidence type="ECO:0000313" key="6">
    <source>
        <dbReference type="Proteomes" id="UP000190774"/>
    </source>
</evidence>
<feature type="region of interest" description="Disordered" evidence="2">
    <location>
        <begin position="251"/>
        <end position="272"/>
    </location>
</feature>
<dbReference type="PANTHER" id="PTHR22901:SF0">
    <property type="entry name" value="SIALATE O-ACETYLESTERASE"/>
    <property type="match status" value="1"/>
</dbReference>
<name>A0A1T4YG99_9BACT</name>
<dbReference type="InterPro" id="IPR039329">
    <property type="entry name" value="SIAE"/>
</dbReference>
<dbReference type="InterPro" id="IPR013783">
    <property type="entry name" value="Ig-like_fold"/>
</dbReference>
<keyword evidence="6" id="KW-1185">Reference proteome</keyword>
<dbReference type="RefSeq" id="WP_078814428.1">
    <property type="nucleotide sequence ID" value="NZ_FUYE01000011.1"/>
</dbReference>
<feature type="signal peptide" evidence="3">
    <location>
        <begin position="1"/>
        <end position="19"/>
    </location>
</feature>
<dbReference type="EMBL" id="FUYE01000011">
    <property type="protein sequence ID" value="SKB00847.1"/>
    <property type="molecule type" value="Genomic_DNA"/>
</dbReference>
<dbReference type="Gene3D" id="3.40.50.1110">
    <property type="entry name" value="SGNH hydrolase"/>
    <property type="match status" value="1"/>
</dbReference>
<dbReference type="PANTHER" id="PTHR22901">
    <property type="entry name" value="SIALATE O-ACETYLESTERASE"/>
    <property type="match status" value="1"/>
</dbReference>
<dbReference type="InterPro" id="IPR036514">
    <property type="entry name" value="SGNH_hydro_sf"/>
</dbReference>
<feature type="domain" description="Sialate O-acetylesterase" evidence="4">
    <location>
        <begin position="290"/>
        <end position="358"/>
    </location>
</feature>
<dbReference type="InterPro" id="IPR005181">
    <property type="entry name" value="SASA"/>
</dbReference>
<reference evidence="6" key="1">
    <citation type="submission" date="2017-02" db="EMBL/GenBank/DDBJ databases">
        <authorList>
            <person name="Varghese N."/>
            <person name="Submissions S."/>
        </authorList>
    </citation>
    <scope>NUCLEOTIDE SEQUENCE [LARGE SCALE GENOMIC DNA]</scope>
    <source>
        <strain evidence="6">ATCC 700200</strain>
    </source>
</reference>
<evidence type="ECO:0000259" key="4">
    <source>
        <dbReference type="Pfam" id="PF03629"/>
    </source>
</evidence>
<feature type="domain" description="Sialate O-acetylesterase" evidence="4">
    <location>
        <begin position="103"/>
        <end position="245"/>
    </location>
</feature>
<dbReference type="OrthoDB" id="183320at2"/>
<evidence type="ECO:0000256" key="3">
    <source>
        <dbReference type="SAM" id="SignalP"/>
    </source>
</evidence>
<dbReference type="AlphaFoldDB" id="A0A1T4YG99"/>
<dbReference type="GO" id="GO:0005975">
    <property type="term" value="P:carbohydrate metabolic process"/>
    <property type="evidence" value="ECO:0007669"/>
    <property type="project" value="TreeGrafter"/>
</dbReference>
<dbReference type="SUPFAM" id="SSF52266">
    <property type="entry name" value="SGNH hydrolase"/>
    <property type="match status" value="1"/>
</dbReference>
<dbReference type="GO" id="GO:0001681">
    <property type="term" value="F:sialate O-acetylesterase activity"/>
    <property type="evidence" value="ECO:0007669"/>
    <property type="project" value="InterPro"/>
</dbReference>
<dbReference type="Pfam" id="PF03629">
    <property type="entry name" value="SASA"/>
    <property type="match status" value="2"/>
</dbReference>
<feature type="chain" id="PRO_5013182491" evidence="3">
    <location>
        <begin position="20"/>
        <end position="517"/>
    </location>
</feature>
<dbReference type="Gene3D" id="2.60.40.10">
    <property type="entry name" value="Immunoglobulins"/>
    <property type="match status" value="1"/>
</dbReference>
<evidence type="ECO:0000256" key="2">
    <source>
        <dbReference type="SAM" id="MobiDB-lite"/>
    </source>
</evidence>
<keyword evidence="3" id="KW-0732">Signal</keyword>
<organism evidence="5 6">
    <name type="scientific">Prosthecobacter debontii</name>
    <dbReference type="NCBI Taxonomy" id="48467"/>
    <lineage>
        <taxon>Bacteria</taxon>
        <taxon>Pseudomonadati</taxon>
        <taxon>Verrucomicrobiota</taxon>
        <taxon>Verrucomicrobiia</taxon>
        <taxon>Verrucomicrobiales</taxon>
        <taxon>Verrucomicrobiaceae</taxon>
        <taxon>Prosthecobacter</taxon>
    </lineage>
</organism>
<dbReference type="STRING" id="48467.SAMN02745166_03239"/>
<protein>
    <submittedName>
        <fullName evidence="5">Sialate O-acetylesterase</fullName>
    </submittedName>
</protein>
<gene>
    <name evidence="5" type="ORF">SAMN02745166_03239</name>
</gene>
<proteinExistence type="predicted"/>
<accession>A0A1T4YG99</accession>
<keyword evidence="1" id="KW-0378">Hydrolase</keyword>